<dbReference type="Proteomes" id="UP000000238">
    <property type="component" value="Chromosome"/>
</dbReference>
<dbReference type="Pfam" id="PF14375">
    <property type="entry name" value="Cys_rich_CWC"/>
    <property type="match status" value="1"/>
</dbReference>
<dbReference type="HOGENOM" id="CLU_2617073_0_0_6"/>
<reference evidence="1 2" key="1">
    <citation type="journal article" date="2005" name="Nucleic Acids Res.">
        <title>Genomic blueprint of Hahella chejuensis, a marine microbe producing an algicidal agent.</title>
        <authorList>
            <person name="Jeong H."/>
            <person name="Yim J.H."/>
            <person name="Lee C."/>
            <person name="Choi S.-H."/>
            <person name="Park Y.K."/>
            <person name="Yoon S.H."/>
            <person name="Hur C.-G."/>
            <person name="Kang H.-Y."/>
            <person name="Kim D."/>
            <person name="Lee H.H."/>
            <person name="Park K.H."/>
            <person name="Park S.-H."/>
            <person name="Park H.-S."/>
            <person name="Lee H.K."/>
            <person name="Oh T.K."/>
            <person name="Kim J.F."/>
        </authorList>
    </citation>
    <scope>NUCLEOTIDE SEQUENCE [LARGE SCALE GENOMIC DNA]</scope>
    <source>
        <strain evidence="1 2">KCTC 2396</strain>
    </source>
</reference>
<sequence length="78" mass="8302">MKNAVNIAFPDPAYSHACPGCGRPAQCDLEKGKSTCWCFSLPPSGLTSELFAEGAKCYCRSCLNERLKAKQSEADAAG</sequence>
<keyword evidence="2" id="KW-1185">Reference proteome</keyword>
<name>Q2SNU8_HAHCH</name>
<organism evidence="1 2">
    <name type="scientific">Hahella chejuensis (strain KCTC 2396)</name>
    <dbReference type="NCBI Taxonomy" id="349521"/>
    <lineage>
        <taxon>Bacteria</taxon>
        <taxon>Pseudomonadati</taxon>
        <taxon>Pseudomonadota</taxon>
        <taxon>Gammaproteobacteria</taxon>
        <taxon>Oceanospirillales</taxon>
        <taxon>Hahellaceae</taxon>
        <taxon>Hahella</taxon>
    </lineage>
</organism>
<protein>
    <recommendedName>
        <fullName evidence="3">Cysteine-rich CWC</fullName>
    </recommendedName>
</protein>
<accession>Q2SNU8</accession>
<evidence type="ECO:0000313" key="2">
    <source>
        <dbReference type="Proteomes" id="UP000000238"/>
    </source>
</evidence>
<dbReference type="OrthoDB" id="5625686at2"/>
<dbReference type="InterPro" id="IPR032720">
    <property type="entry name" value="Cys_rich_CWC"/>
</dbReference>
<dbReference type="RefSeq" id="WP_011394753.1">
    <property type="nucleotide sequence ID" value="NC_007645.1"/>
</dbReference>
<evidence type="ECO:0008006" key="3">
    <source>
        <dbReference type="Google" id="ProtNLM"/>
    </source>
</evidence>
<evidence type="ECO:0000313" key="1">
    <source>
        <dbReference type="EMBL" id="ABC27676.1"/>
    </source>
</evidence>
<dbReference type="AlphaFoldDB" id="Q2SNU8"/>
<dbReference type="STRING" id="349521.HCH_00780"/>
<dbReference type="KEGG" id="hch:HCH_00780"/>
<proteinExistence type="predicted"/>
<dbReference type="EMBL" id="CP000155">
    <property type="protein sequence ID" value="ABC27676.1"/>
    <property type="molecule type" value="Genomic_DNA"/>
</dbReference>
<gene>
    <name evidence="1" type="ordered locus">HCH_00780</name>
</gene>